<evidence type="ECO:0000313" key="2">
    <source>
        <dbReference type="Proteomes" id="UP000283387"/>
    </source>
</evidence>
<dbReference type="Proteomes" id="UP000283387">
    <property type="component" value="Unassembled WGS sequence"/>
</dbReference>
<name>A0A419W3P2_9BACT</name>
<sequence>MSVKNERRTSSKYCLCFNLDTGLAYKESMDVKPAEKVAVGNYCSSVIGTEAYIEGLIKKITRRPYLIEKYIKIY</sequence>
<proteinExistence type="predicted"/>
<evidence type="ECO:0000313" key="1">
    <source>
        <dbReference type="EMBL" id="RKD90054.1"/>
    </source>
</evidence>
<reference evidence="1 2" key="1">
    <citation type="submission" date="2018-09" db="EMBL/GenBank/DDBJ databases">
        <title>Genomic Encyclopedia of Archaeal and Bacterial Type Strains, Phase II (KMG-II): from individual species to whole genera.</title>
        <authorList>
            <person name="Goeker M."/>
        </authorList>
    </citation>
    <scope>NUCLEOTIDE SEQUENCE [LARGE SCALE GENOMIC DNA]</scope>
    <source>
        <strain evidence="1 2">DSM 27148</strain>
    </source>
</reference>
<keyword evidence="2" id="KW-1185">Reference proteome</keyword>
<dbReference type="EMBL" id="RAPN01000001">
    <property type="protein sequence ID" value="RKD90054.1"/>
    <property type="molecule type" value="Genomic_DNA"/>
</dbReference>
<dbReference type="AlphaFoldDB" id="A0A419W3P2"/>
<gene>
    <name evidence="1" type="ORF">BC643_0390</name>
</gene>
<protein>
    <submittedName>
        <fullName evidence="1">Uncharacterized protein</fullName>
    </submittedName>
</protein>
<accession>A0A419W3P2</accession>
<organism evidence="1 2">
    <name type="scientific">Mangrovibacterium diazotrophicum</name>
    <dbReference type="NCBI Taxonomy" id="1261403"/>
    <lineage>
        <taxon>Bacteria</taxon>
        <taxon>Pseudomonadati</taxon>
        <taxon>Bacteroidota</taxon>
        <taxon>Bacteroidia</taxon>
        <taxon>Marinilabiliales</taxon>
        <taxon>Prolixibacteraceae</taxon>
        <taxon>Mangrovibacterium</taxon>
    </lineage>
</organism>
<comment type="caution">
    <text evidence="1">The sequence shown here is derived from an EMBL/GenBank/DDBJ whole genome shotgun (WGS) entry which is preliminary data.</text>
</comment>